<dbReference type="InterPro" id="IPR041322">
    <property type="entry name" value="SYCP2_ARLD"/>
</dbReference>
<dbReference type="EMBL" id="AAQR03055542">
    <property type="status" value="NOT_ANNOTATED_CDS"/>
    <property type="molecule type" value="Genomic_DNA"/>
</dbReference>
<evidence type="ECO:0000259" key="8">
    <source>
        <dbReference type="Pfam" id="PF18584"/>
    </source>
</evidence>
<keyword evidence="10" id="KW-1185">Reference proteome</keyword>
<proteinExistence type="inferred from homology"/>
<dbReference type="FunCoup" id="H0X6C9">
    <property type="interactions" value="323"/>
</dbReference>
<dbReference type="EMBL" id="AAQR03055543">
    <property type="status" value="NOT_ANNOTATED_CDS"/>
    <property type="molecule type" value="Genomic_DNA"/>
</dbReference>
<keyword evidence="5" id="KW-0539">Nucleus</keyword>
<evidence type="ECO:0000259" key="7">
    <source>
        <dbReference type="Pfam" id="PF18581"/>
    </source>
</evidence>
<dbReference type="InParanoid" id="H0X6C9"/>
<feature type="region of interest" description="Disordered" evidence="6">
    <location>
        <begin position="416"/>
        <end position="446"/>
    </location>
</feature>
<feature type="region of interest" description="Disordered" evidence="6">
    <location>
        <begin position="507"/>
        <end position="562"/>
    </location>
</feature>
<dbReference type="STRING" id="30611.ENSOGAP00000010903"/>
<dbReference type="EMBL" id="AAQR03055544">
    <property type="status" value="NOT_ANNOTATED_CDS"/>
    <property type="molecule type" value="Genomic_DNA"/>
</dbReference>
<dbReference type="Pfam" id="PF18584">
    <property type="entry name" value="SYCP2_SLD"/>
    <property type="match status" value="1"/>
</dbReference>
<dbReference type="EMBL" id="AAQR03055546">
    <property type="status" value="NOT_ANNOTATED_CDS"/>
    <property type="molecule type" value="Genomic_DNA"/>
</dbReference>
<evidence type="ECO:0000256" key="4">
    <source>
        <dbReference type="ARBA" id="ARBA00022454"/>
    </source>
</evidence>
<feature type="region of interest" description="Disordered" evidence="6">
    <location>
        <begin position="576"/>
        <end position="684"/>
    </location>
</feature>
<dbReference type="GO" id="GO:0140013">
    <property type="term" value="P:meiotic nuclear division"/>
    <property type="evidence" value="ECO:0007669"/>
    <property type="project" value="TreeGrafter"/>
</dbReference>
<feature type="compositionally biased region" description="Basic and acidic residues" evidence="6">
    <location>
        <begin position="422"/>
        <end position="439"/>
    </location>
</feature>
<protein>
    <submittedName>
        <fullName evidence="9">Synaptonemal complex protein 2 like</fullName>
    </submittedName>
</protein>
<comment type="similarity">
    <text evidence="3">Belongs to the SYCP2 family.</text>
</comment>
<evidence type="ECO:0000313" key="9">
    <source>
        <dbReference type="Ensembl" id="ENSOGAP00000010903.2"/>
    </source>
</evidence>
<feature type="compositionally biased region" description="Low complexity" evidence="6">
    <location>
        <begin position="507"/>
        <end position="525"/>
    </location>
</feature>
<dbReference type="GO" id="GO:0000800">
    <property type="term" value="C:lateral element"/>
    <property type="evidence" value="ECO:0007669"/>
    <property type="project" value="TreeGrafter"/>
</dbReference>
<dbReference type="eggNOG" id="ENOG502QSX7">
    <property type="taxonomic scope" value="Eukaryota"/>
</dbReference>
<feature type="domain" description="Synaptonemal complex protein 2 Spt16M-like" evidence="8">
    <location>
        <begin position="292"/>
        <end position="403"/>
    </location>
</feature>
<dbReference type="Proteomes" id="UP000005225">
    <property type="component" value="Unassembled WGS sequence"/>
</dbReference>
<dbReference type="Ensembl" id="ENSOGAT00000012188.2">
    <property type="protein sequence ID" value="ENSOGAP00000010903.2"/>
    <property type="gene ID" value="ENSOGAG00000012181.2"/>
</dbReference>
<reference evidence="10" key="1">
    <citation type="submission" date="2011-03" db="EMBL/GenBank/DDBJ databases">
        <title>Version 3 of the genome sequence of Otolemur garnettii (Bushbaby).</title>
        <authorList>
            <consortium name="The Broad Institute Genome Sequencing Platform"/>
            <person name="Di Palma F."/>
            <person name="Johnson J."/>
            <person name="Lander E.S."/>
            <person name="Lindblad-Toh K."/>
            <person name="Jaffe D.B."/>
            <person name="Gnerre S."/>
            <person name="MacCallum I."/>
            <person name="Przybylski D."/>
            <person name="Ribeiro F.J."/>
            <person name="Burton J.N."/>
            <person name="Walker B.J."/>
            <person name="Sharpe T."/>
            <person name="Hall G."/>
        </authorList>
    </citation>
    <scope>NUCLEOTIDE SEQUENCE [LARGE SCALE GENOMIC DNA]</scope>
</reference>
<evidence type="ECO:0000313" key="10">
    <source>
        <dbReference type="Proteomes" id="UP000005225"/>
    </source>
</evidence>
<evidence type="ECO:0000256" key="5">
    <source>
        <dbReference type="ARBA" id="ARBA00023242"/>
    </source>
</evidence>
<dbReference type="InterPro" id="IPR024835">
    <property type="entry name" value="SYCP2-like"/>
</dbReference>
<dbReference type="Pfam" id="PF18581">
    <property type="entry name" value="SYCP2_ARLD"/>
    <property type="match status" value="1"/>
</dbReference>
<dbReference type="PANTHER" id="PTHR15607">
    <property type="entry name" value="SYNAPTONEMAL COMPLEX PROTEIN-RELATED"/>
    <property type="match status" value="1"/>
</dbReference>
<dbReference type="GeneTree" id="ENSGT00530000063859"/>
<sequence>CTQENQDPLQSAKEDDEIGKAQDAFWLQSLITDAVDDKQFQKMKEYFQQKESHSPQKYNHLLLRHLNRSINKELDKNEFQYVSLLLKCIQRFFIDDPQQDEPLLIQQGLIRKIVSWFERMLDFLILEELDADTSLMSVMEDFFDTALVISRNSSKGKIQMLDSFLFSLGFLVTEPTINQPLQQEALRTLNSILQGVPQEERKKFLLSEGMCRLMRDLARTILTVGDYDQQVAISEALCRLAIKKSRNELVHEWFDDDAIAEAFKEIKDREFDTDSRRFLNHLNNRLGDQRRVYSLPCIAAFAEENEVRKPADEKLEKFWIDFNLGSRSITFYIDNAESTLWDLVRLSKEVVMNFAITETEELKVFVIYLKKPVIISKKEVMRIEIHFDLQFNVLQASTQALGEDKHMMLPEQTKTSSELFIESEKEDTKIPTSHERETEQAEESTDLVEFVGSEDDRCLLTLPVSDLSSLEVTSAPPSDLQEQSVKIQSPKYFSKEPQFNYRKHLFSESSQDSSTSTSKQSWTSSQKRKSLKLYPGRKKKRTRSRLRILPLPPLSSSSDHEKDQVNLLMMTEKDMSRQNDTMPPKISEAKFQGSSLEDSAQKTELQGPHPPRDLSPVEHSEDEASLPKVANQESLMESTSLKHKLQNLEDRDIPEGSFAKSKQSRLEDDGAPGSPSSVTEETDLAEGMFTPSREVPENLNESALLTTFENFTKELKRKYEVRYRKSLLYLENAKKAPDCLIKLLNQIHLCRLNKVEKFQNFVLQELRVLEKDIQTLEHLEKNVLEFWGKQSADLESFCDLQVLRYFSKCSF</sequence>
<reference evidence="9" key="2">
    <citation type="submission" date="2025-08" db="UniProtKB">
        <authorList>
            <consortium name="Ensembl"/>
        </authorList>
    </citation>
    <scope>IDENTIFICATION</scope>
</reference>
<dbReference type="GO" id="GO:0000779">
    <property type="term" value="C:condensed chromosome, centromeric region"/>
    <property type="evidence" value="ECO:0007669"/>
    <property type="project" value="Ensembl"/>
</dbReference>
<dbReference type="PANTHER" id="PTHR15607:SF14">
    <property type="entry name" value="SYNAPTONEMAL COMPLEX PROTEIN 2-LIKE"/>
    <property type="match status" value="1"/>
</dbReference>
<evidence type="ECO:0000256" key="1">
    <source>
        <dbReference type="ARBA" id="ARBA00004123"/>
    </source>
</evidence>
<comment type="subcellular location">
    <subcellularLocation>
        <location evidence="2">Chromosome</location>
    </subcellularLocation>
    <subcellularLocation>
        <location evidence="1">Nucleus</location>
    </subcellularLocation>
</comment>
<dbReference type="HOGENOM" id="CLU_018491_0_0_1"/>
<evidence type="ECO:0000256" key="6">
    <source>
        <dbReference type="SAM" id="MobiDB-lite"/>
    </source>
</evidence>
<dbReference type="InterPro" id="IPR040560">
    <property type="entry name" value="SYCP2_SLD"/>
</dbReference>
<accession>H0X6C9</accession>
<evidence type="ECO:0000256" key="2">
    <source>
        <dbReference type="ARBA" id="ARBA00004286"/>
    </source>
</evidence>
<dbReference type="OMA" id="AKQAPDC"/>
<feature type="compositionally biased region" description="Polar residues" evidence="6">
    <location>
        <begin position="592"/>
        <end position="604"/>
    </location>
</feature>
<dbReference type="EMBL" id="AAQR03055545">
    <property type="status" value="NOT_ANNOTATED_CDS"/>
    <property type="molecule type" value="Genomic_DNA"/>
</dbReference>
<organism evidence="9 10">
    <name type="scientific">Otolemur garnettii</name>
    <name type="common">Small-eared galago</name>
    <name type="synonym">Garnett's greater bushbaby</name>
    <dbReference type="NCBI Taxonomy" id="30611"/>
    <lineage>
        <taxon>Eukaryota</taxon>
        <taxon>Metazoa</taxon>
        <taxon>Chordata</taxon>
        <taxon>Craniata</taxon>
        <taxon>Vertebrata</taxon>
        <taxon>Euteleostomi</taxon>
        <taxon>Mammalia</taxon>
        <taxon>Eutheria</taxon>
        <taxon>Euarchontoglires</taxon>
        <taxon>Primates</taxon>
        <taxon>Strepsirrhini</taxon>
        <taxon>Lorisiformes</taxon>
        <taxon>Galagidae</taxon>
        <taxon>Otolemur</taxon>
    </lineage>
</organism>
<dbReference type="GO" id="GO:0005654">
    <property type="term" value="C:nucleoplasm"/>
    <property type="evidence" value="ECO:0007669"/>
    <property type="project" value="Ensembl"/>
</dbReference>
<name>H0X6C9_OTOGA</name>
<dbReference type="AlphaFoldDB" id="H0X6C9"/>
<feature type="compositionally biased region" description="Basic residues" evidence="6">
    <location>
        <begin position="526"/>
        <end position="546"/>
    </location>
</feature>
<reference evidence="9" key="3">
    <citation type="submission" date="2025-09" db="UniProtKB">
        <authorList>
            <consortium name="Ensembl"/>
        </authorList>
    </citation>
    <scope>IDENTIFICATION</scope>
</reference>
<feature type="domain" description="Synaptonemal complex protein 2 armadillo-repeat-like" evidence="7">
    <location>
        <begin position="27"/>
        <end position="200"/>
    </location>
</feature>
<keyword evidence="4" id="KW-0158">Chromosome</keyword>
<feature type="compositionally biased region" description="Basic and acidic residues" evidence="6">
    <location>
        <begin position="610"/>
        <end position="619"/>
    </location>
</feature>
<evidence type="ECO:0000256" key="3">
    <source>
        <dbReference type="ARBA" id="ARBA00007960"/>
    </source>
</evidence>